<feature type="compositionally biased region" description="Pro residues" evidence="1">
    <location>
        <begin position="41"/>
        <end position="52"/>
    </location>
</feature>
<gene>
    <name evidence="2" type="ORF">CRENBAI_015687</name>
</gene>
<accession>A0AAV9S4V0</accession>
<protein>
    <submittedName>
        <fullName evidence="2">Uncharacterized protein</fullName>
    </submittedName>
</protein>
<name>A0AAV9S4V0_9TELE</name>
<proteinExistence type="predicted"/>
<keyword evidence="3" id="KW-1185">Reference proteome</keyword>
<sequence>MMLPPLCNDGRNKNLKLVLVVFRVIQDWVIGAADSVETPRLPSPQTPPPVPPGGDQGVPRPAERHSLSSMSPGPPPGGTCLEHLPRERCILYFCFSSVVCVYAHVCSLHLK</sequence>
<evidence type="ECO:0000313" key="2">
    <source>
        <dbReference type="EMBL" id="KAK5616213.1"/>
    </source>
</evidence>
<dbReference type="Proteomes" id="UP001311232">
    <property type="component" value="Unassembled WGS sequence"/>
</dbReference>
<dbReference type="EMBL" id="JAHHUM010000899">
    <property type="protein sequence ID" value="KAK5616213.1"/>
    <property type="molecule type" value="Genomic_DNA"/>
</dbReference>
<dbReference type="AlphaFoldDB" id="A0AAV9S4V0"/>
<comment type="caution">
    <text evidence="2">The sequence shown here is derived from an EMBL/GenBank/DDBJ whole genome shotgun (WGS) entry which is preliminary data.</text>
</comment>
<feature type="region of interest" description="Disordered" evidence="1">
    <location>
        <begin position="36"/>
        <end position="78"/>
    </location>
</feature>
<organism evidence="2 3">
    <name type="scientific">Crenichthys baileyi</name>
    <name type="common">White River springfish</name>
    <dbReference type="NCBI Taxonomy" id="28760"/>
    <lineage>
        <taxon>Eukaryota</taxon>
        <taxon>Metazoa</taxon>
        <taxon>Chordata</taxon>
        <taxon>Craniata</taxon>
        <taxon>Vertebrata</taxon>
        <taxon>Euteleostomi</taxon>
        <taxon>Actinopterygii</taxon>
        <taxon>Neopterygii</taxon>
        <taxon>Teleostei</taxon>
        <taxon>Neoteleostei</taxon>
        <taxon>Acanthomorphata</taxon>
        <taxon>Ovalentaria</taxon>
        <taxon>Atherinomorphae</taxon>
        <taxon>Cyprinodontiformes</taxon>
        <taxon>Goodeidae</taxon>
        <taxon>Crenichthys</taxon>
    </lineage>
</organism>
<reference evidence="2 3" key="1">
    <citation type="submission" date="2021-06" db="EMBL/GenBank/DDBJ databases">
        <authorList>
            <person name="Palmer J.M."/>
        </authorList>
    </citation>
    <scope>NUCLEOTIDE SEQUENCE [LARGE SCALE GENOMIC DNA]</scope>
    <source>
        <strain evidence="2 3">MEX-2019</strain>
        <tissue evidence="2">Muscle</tissue>
    </source>
</reference>
<evidence type="ECO:0000256" key="1">
    <source>
        <dbReference type="SAM" id="MobiDB-lite"/>
    </source>
</evidence>
<evidence type="ECO:0000313" key="3">
    <source>
        <dbReference type="Proteomes" id="UP001311232"/>
    </source>
</evidence>